<accession>A0AAV5AUS9</accession>
<keyword evidence="5" id="KW-1185">Reference proteome</keyword>
<dbReference type="RefSeq" id="WP_264846074.1">
    <property type="nucleotide sequence ID" value="NZ_BPMA01000017.1"/>
</dbReference>
<evidence type="ECO:0000313" key="3">
    <source>
        <dbReference type="EMBL" id="GJM53896.1"/>
    </source>
</evidence>
<dbReference type="Proteomes" id="UP001208692">
    <property type="component" value="Unassembled WGS sequence"/>
</dbReference>
<dbReference type="Gene3D" id="3.40.800.10">
    <property type="entry name" value="Ureohydrolase domain"/>
    <property type="match status" value="1"/>
</dbReference>
<evidence type="ECO:0000313" key="2">
    <source>
        <dbReference type="EMBL" id="GJM50025.1"/>
    </source>
</evidence>
<dbReference type="Proteomes" id="UP001207736">
    <property type="component" value="Unassembled WGS sequence"/>
</dbReference>
<evidence type="ECO:0000313" key="5">
    <source>
        <dbReference type="Proteomes" id="UP001208692"/>
    </source>
</evidence>
<reference evidence="2 5" key="1">
    <citation type="submission" date="2021-11" db="EMBL/GenBank/DDBJ databases">
        <title>Draft genome sequence of Capnocytophaga sp. strain KC07075 isolated from cat oral cavity.</title>
        <authorList>
            <person name="Suzuki M."/>
            <person name="Imaoka K."/>
            <person name="Kimura M."/>
            <person name="Morikawa S."/>
            <person name="Maeda K."/>
        </authorList>
    </citation>
    <scope>NUCLEOTIDE SEQUENCE</scope>
    <source>
        <strain evidence="2">KC07075</strain>
        <strain evidence="3 5">KC07079</strain>
    </source>
</reference>
<evidence type="ECO:0000313" key="4">
    <source>
        <dbReference type="Proteomes" id="UP001207736"/>
    </source>
</evidence>
<comment type="caution">
    <text evidence="2">The sequence shown here is derived from an EMBL/GenBank/DDBJ whole genome shotgun (WGS) entry which is preliminary data.</text>
</comment>
<dbReference type="PROSITE" id="PS51409">
    <property type="entry name" value="ARGINASE_2"/>
    <property type="match status" value="1"/>
</dbReference>
<comment type="similarity">
    <text evidence="1">Belongs to the arginase family.</text>
</comment>
<dbReference type="Pfam" id="PF00491">
    <property type="entry name" value="Arginase"/>
    <property type="match status" value="1"/>
</dbReference>
<organism evidence="2 4">
    <name type="scientific">Capnocytophaga catalasegens</name>
    <dbReference type="NCBI Taxonomy" id="1004260"/>
    <lineage>
        <taxon>Bacteria</taxon>
        <taxon>Pseudomonadati</taxon>
        <taxon>Bacteroidota</taxon>
        <taxon>Flavobacteriia</taxon>
        <taxon>Flavobacteriales</taxon>
        <taxon>Flavobacteriaceae</taxon>
        <taxon>Capnocytophaga</taxon>
    </lineage>
</organism>
<gene>
    <name evidence="2" type="primary">fjo29</name>
    <name evidence="2" type="ORF">RCZ15_10000</name>
    <name evidence="3" type="ORF">RCZ16_22120</name>
</gene>
<dbReference type="InterPro" id="IPR023696">
    <property type="entry name" value="Ureohydrolase_dom_sf"/>
</dbReference>
<dbReference type="SUPFAM" id="SSF52768">
    <property type="entry name" value="Arginase/deacetylase"/>
    <property type="match status" value="1"/>
</dbReference>
<dbReference type="GO" id="GO:0046872">
    <property type="term" value="F:metal ion binding"/>
    <property type="evidence" value="ECO:0007669"/>
    <property type="project" value="InterPro"/>
</dbReference>
<dbReference type="CDD" id="cd09988">
    <property type="entry name" value="Formimidoylglutamase"/>
    <property type="match status" value="1"/>
</dbReference>
<sequence length="368" mass="42589">MSLIYLQPIQENEALQEFPYEKIGGRIAKHTKKNGLPTIQGVQIALLAVIDEQSLAPHTFRKHFYNLFVGNWNVSLADFGNLPAGNTDEDTFFIIKEIVYEFLYQGITPIIVAPKQEITYGIYRAFDRLEQLVNLVCVDASFDFGNEHQFVSANSYMSRILMEEPTNLNHFTNIGYQTYYNAQETLDVLDKMYFESYRLGQVTHYIEMIEPILRNTDIVSVDMRSVQAADLDCSDAFPNGFSNREICTIARYAGLSMQTSVFGLFEIPNTQRALQLVAQILWYFIEGYNYRTQEFPTPSDPNFTKYNVLIDDLIIEFYKSNFTGRWWILPNEYTNGSAMLPCTEKDYEQACSGVIPKRWWNLYKKSLL</sequence>
<dbReference type="GO" id="GO:0016813">
    <property type="term" value="F:hydrolase activity, acting on carbon-nitrogen (but not peptide) bonds, in linear amidines"/>
    <property type="evidence" value="ECO:0007669"/>
    <property type="project" value="UniProtKB-ARBA"/>
</dbReference>
<protein>
    <submittedName>
        <fullName evidence="2">Arginase</fullName>
    </submittedName>
</protein>
<dbReference type="InterPro" id="IPR006035">
    <property type="entry name" value="Ureohydrolase"/>
</dbReference>
<dbReference type="EMBL" id="BQKB01000051">
    <property type="protein sequence ID" value="GJM53896.1"/>
    <property type="molecule type" value="Genomic_DNA"/>
</dbReference>
<dbReference type="EMBL" id="BQKA01000018">
    <property type="protein sequence ID" value="GJM50025.1"/>
    <property type="molecule type" value="Genomic_DNA"/>
</dbReference>
<dbReference type="AlphaFoldDB" id="A0AAV5AUS9"/>
<evidence type="ECO:0000256" key="1">
    <source>
        <dbReference type="PROSITE-ProRule" id="PRU00742"/>
    </source>
</evidence>
<proteinExistence type="inferred from homology"/>
<name>A0AAV5AUS9_9FLAO</name>